<protein>
    <submittedName>
        <fullName evidence="1">Uncharacterized protein</fullName>
    </submittedName>
</protein>
<gene>
    <name evidence="1" type="ORF">ERUC_LOCUS41624</name>
</gene>
<evidence type="ECO:0000313" key="2">
    <source>
        <dbReference type="Proteomes" id="UP001642260"/>
    </source>
</evidence>
<proteinExistence type="predicted"/>
<dbReference type="AlphaFoldDB" id="A0ABC8M1U9"/>
<dbReference type="EMBL" id="CAKOAT010819599">
    <property type="protein sequence ID" value="CAH8389141.1"/>
    <property type="molecule type" value="Genomic_DNA"/>
</dbReference>
<sequence length="115" mass="13012">MTILGFSEVGDDPFVVTPINPESLESSDLEQQTGLTKLSIFICYVLSELDHMCLPTDADRFRIYFHENSNYGLRDLYDVVGLMKLLNGQSLTHRPALYEVKYQPHGGVTITKKKS</sequence>
<keyword evidence="2" id="KW-1185">Reference proteome</keyword>
<organism evidence="1 2">
    <name type="scientific">Eruca vesicaria subsp. sativa</name>
    <name type="common">Garden rocket</name>
    <name type="synonym">Eruca sativa</name>
    <dbReference type="NCBI Taxonomy" id="29727"/>
    <lineage>
        <taxon>Eukaryota</taxon>
        <taxon>Viridiplantae</taxon>
        <taxon>Streptophyta</taxon>
        <taxon>Embryophyta</taxon>
        <taxon>Tracheophyta</taxon>
        <taxon>Spermatophyta</taxon>
        <taxon>Magnoliopsida</taxon>
        <taxon>eudicotyledons</taxon>
        <taxon>Gunneridae</taxon>
        <taxon>Pentapetalae</taxon>
        <taxon>rosids</taxon>
        <taxon>malvids</taxon>
        <taxon>Brassicales</taxon>
        <taxon>Brassicaceae</taxon>
        <taxon>Brassiceae</taxon>
        <taxon>Eruca</taxon>
    </lineage>
</organism>
<evidence type="ECO:0000313" key="1">
    <source>
        <dbReference type="EMBL" id="CAH8389141.1"/>
    </source>
</evidence>
<reference evidence="1 2" key="1">
    <citation type="submission" date="2022-03" db="EMBL/GenBank/DDBJ databases">
        <authorList>
            <person name="Macdonald S."/>
            <person name="Ahmed S."/>
            <person name="Newling K."/>
        </authorList>
    </citation>
    <scope>NUCLEOTIDE SEQUENCE [LARGE SCALE GENOMIC DNA]</scope>
</reference>
<name>A0ABC8M1U9_ERUVS</name>
<dbReference type="Proteomes" id="UP001642260">
    <property type="component" value="Unassembled WGS sequence"/>
</dbReference>
<comment type="caution">
    <text evidence="1">The sequence shown here is derived from an EMBL/GenBank/DDBJ whole genome shotgun (WGS) entry which is preliminary data.</text>
</comment>
<accession>A0ABC8M1U9</accession>